<reference evidence="2" key="1">
    <citation type="journal article" date="2017" name="Proc. Natl. Acad. Sci. U.S.A.">
        <title>Comparative genomics uncovers the prolific and distinctive metabolic potential of the cyanobacterial genus Moorea.</title>
        <authorList>
            <person name="Leao T."/>
            <person name="Castelao G."/>
            <person name="Korobeynikov A."/>
            <person name="Monroe E.A."/>
            <person name="Podell S."/>
            <person name="Glukhov E."/>
            <person name="Allen E.E."/>
            <person name="Gerwick W.H."/>
            <person name="Gerwick L."/>
        </authorList>
    </citation>
    <scope>NUCLEOTIDE SEQUENCE</scope>
    <source>
        <strain evidence="2">JHB</strain>
    </source>
</reference>
<gene>
    <name evidence="2" type="ORF">BJP36_41610</name>
</gene>
<evidence type="ECO:0000313" key="2">
    <source>
        <dbReference type="EMBL" id="WAN68862.1"/>
    </source>
</evidence>
<feature type="region of interest" description="Disordered" evidence="1">
    <location>
        <begin position="1"/>
        <end position="42"/>
    </location>
</feature>
<name>A0A9Q9SSK4_MOOP1</name>
<dbReference type="Proteomes" id="UP000176944">
    <property type="component" value="Chromosome"/>
</dbReference>
<evidence type="ECO:0000256" key="1">
    <source>
        <dbReference type="SAM" id="MobiDB-lite"/>
    </source>
</evidence>
<accession>A0A9Q9SSK4</accession>
<reference evidence="2" key="2">
    <citation type="submission" date="2022-10" db="EMBL/GenBank/DDBJ databases">
        <authorList>
            <person name="Ngo T.-E."/>
        </authorList>
    </citation>
    <scope>NUCLEOTIDE SEQUENCE</scope>
    <source>
        <strain evidence="2">JHB</strain>
    </source>
</reference>
<dbReference type="EMBL" id="CP017708">
    <property type="protein sequence ID" value="WAN68862.1"/>
    <property type="molecule type" value="Genomic_DNA"/>
</dbReference>
<proteinExistence type="predicted"/>
<dbReference type="AlphaFoldDB" id="A0A9Q9SSK4"/>
<sequence length="122" mass="14602">MKQGAPGQFHHPKGFTCRKDPQHLRRYPTFHRSPPQTRQPTPARFGTIMAHKFWQEQWKTIRPEISWGQMRSHKMCCCRSSAFNGAQSQIDQWHHEWVSFESKFEQNKKPRMVFTRPNPNLL</sequence>
<organism evidence="2">
    <name type="scientific">Moorena producens (strain JHB)</name>
    <dbReference type="NCBI Taxonomy" id="1454205"/>
    <lineage>
        <taxon>Bacteria</taxon>
        <taxon>Bacillati</taxon>
        <taxon>Cyanobacteriota</taxon>
        <taxon>Cyanophyceae</taxon>
        <taxon>Coleofasciculales</taxon>
        <taxon>Coleofasciculaceae</taxon>
        <taxon>Moorena</taxon>
    </lineage>
</organism>
<protein>
    <submittedName>
        <fullName evidence="2">Uncharacterized protein</fullName>
    </submittedName>
</protein>